<gene>
    <name evidence="2" type="ORF">HPB48_013851</name>
</gene>
<organism evidence="2 3">
    <name type="scientific">Haemaphysalis longicornis</name>
    <name type="common">Bush tick</name>
    <dbReference type="NCBI Taxonomy" id="44386"/>
    <lineage>
        <taxon>Eukaryota</taxon>
        <taxon>Metazoa</taxon>
        <taxon>Ecdysozoa</taxon>
        <taxon>Arthropoda</taxon>
        <taxon>Chelicerata</taxon>
        <taxon>Arachnida</taxon>
        <taxon>Acari</taxon>
        <taxon>Parasitiformes</taxon>
        <taxon>Ixodida</taxon>
        <taxon>Ixodoidea</taxon>
        <taxon>Ixodidae</taxon>
        <taxon>Haemaphysalinae</taxon>
        <taxon>Haemaphysalis</taxon>
    </lineage>
</organism>
<evidence type="ECO:0000313" key="3">
    <source>
        <dbReference type="Proteomes" id="UP000821853"/>
    </source>
</evidence>
<dbReference type="AlphaFoldDB" id="A0A9J6GLY6"/>
<name>A0A9J6GLY6_HAELO</name>
<comment type="caution">
    <text evidence="2">The sequence shown here is derived from an EMBL/GenBank/DDBJ whole genome shotgun (WGS) entry which is preliminary data.</text>
</comment>
<dbReference type="Proteomes" id="UP000821853">
    <property type="component" value="Chromosome 5"/>
</dbReference>
<reference evidence="2 3" key="1">
    <citation type="journal article" date="2020" name="Cell">
        <title>Large-Scale Comparative Analyses of Tick Genomes Elucidate Their Genetic Diversity and Vector Capacities.</title>
        <authorList>
            <consortium name="Tick Genome and Microbiome Consortium (TIGMIC)"/>
            <person name="Jia N."/>
            <person name="Wang J."/>
            <person name="Shi W."/>
            <person name="Du L."/>
            <person name="Sun Y."/>
            <person name="Zhan W."/>
            <person name="Jiang J.F."/>
            <person name="Wang Q."/>
            <person name="Zhang B."/>
            <person name="Ji P."/>
            <person name="Bell-Sakyi L."/>
            <person name="Cui X.M."/>
            <person name="Yuan T.T."/>
            <person name="Jiang B.G."/>
            <person name="Yang W.F."/>
            <person name="Lam T.T."/>
            <person name="Chang Q.C."/>
            <person name="Ding S.J."/>
            <person name="Wang X.J."/>
            <person name="Zhu J.G."/>
            <person name="Ruan X.D."/>
            <person name="Zhao L."/>
            <person name="Wei J.T."/>
            <person name="Ye R.Z."/>
            <person name="Que T.C."/>
            <person name="Du C.H."/>
            <person name="Zhou Y.H."/>
            <person name="Cheng J.X."/>
            <person name="Dai P.F."/>
            <person name="Guo W.B."/>
            <person name="Han X.H."/>
            <person name="Huang E.J."/>
            <person name="Li L.F."/>
            <person name="Wei W."/>
            <person name="Gao Y.C."/>
            <person name="Liu J.Z."/>
            <person name="Shao H.Z."/>
            <person name="Wang X."/>
            <person name="Wang C.C."/>
            <person name="Yang T.C."/>
            <person name="Huo Q.B."/>
            <person name="Li W."/>
            <person name="Chen H.Y."/>
            <person name="Chen S.E."/>
            <person name="Zhou L.G."/>
            <person name="Ni X.B."/>
            <person name="Tian J.H."/>
            <person name="Sheng Y."/>
            <person name="Liu T."/>
            <person name="Pan Y.S."/>
            <person name="Xia L.Y."/>
            <person name="Li J."/>
            <person name="Zhao F."/>
            <person name="Cao W.C."/>
        </authorList>
    </citation>
    <scope>NUCLEOTIDE SEQUENCE [LARGE SCALE GENOMIC DNA]</scope>
    <source>
        <strain evidence="2">HaeL-2018</strain>
    </source>
</reference>
<feature type="compositionally biased region" description="Polar residues" evidence="1">
    <location>
        <begin position="164"/>
        <end position="173"/>
    </location>
</feature>
<evidence type="ECO:0000313" key="2">
    <source>
        <dbReference type="EMBL" id="KAH9375961.1"/>
    </source>
</evidence>
<dbReference type="VEuPathDB" id="VectorBase:HLOH_055116"/>
<proteinExistence type="predicted"/>
<evidence type="ECO:0000256" key="1">
    <source>
        <dbReference type="SAM" id="MobiDB-lite"/>
    </source>
</evidence>
<dbReference type="EMBL" id="JABSTR010000007">
    <property type="protein sequence ID" value="KAH9375961.1"/>
    <property type="molecule type" value="Genomic_DNA"/>
</dbReference>
<feature type="region of interest" description="Disordered" evidence="1">
    <location>
        <begin position="125"/>
        <end position="173"/>
    </location>
</feature>
<accession>A0A9J6GLY6</accession>
<sequence length="173" mass="19215">MNGTRRTQKWAELYRALEEEGMSVYAVAETHLRDEEQPPIHQDWCWTGQSREMIAKVEEYRLVLREDMAFPPHRPPLGMPGMPVPPMLAPPYSMPHMVPGGMIPMAMGVMPPMMAHVAVTVPPSIPILAQPPQQPSPQPRSQGKRGHGSGSGSAVIEKKPLVRRNQQSAVRST</sequence>
<keyword evidence="3" id="KW-1185">Reference proteome</keyword>
<protein>
    <submittedName>
        <fullName evidence="2">Uncharacterized protein</fullName>
    </submittedName>
</protein>